<name>A0AAW1NR95_9CHLO</name>
<sequence>MGDLKARLDLMVLDYLLSKRGLSTDWALKFGELLPPGTVEGLSGAPQARLMLRLLVDPQNITGDTITCLGMLAQVDRNRNAVDGPHVNVAPDPELVRQVKTELVVQACKSGQATPENIKQTIDHIFKDASDSEMRMQLLAAFETPNGTASLMSQDNHEALLHAVGQYAMQATESLGPTSLERYVERGMIALAIDHAQTGQASVGKKRGRPASTKQLRVMGTDPSAAAHAIASDLQHQHHGAPSMPRPSFVADVQAAAAEPGSGGMMDGGEIGRGRIITWDAQQAGGDPALSTALVHAPHMIIPGGIPGGVGPLALPGGQVLHVRQMGAADMVLHVPFVPPHPHPPCPLSNAEEGLGADGKTRRKVGRWREEETNELINLTRIHGRGKWKLILEKGAGLFANRTQVDLKDKWRNLVRQGAVNPDLFPSPEGRSKPRASTGGADSEPEDGRVLALEHTSAGVAVPQAVHAEAAEVPSVEAVMQNGPAGVHAEPDRAQQHGAVQPQSPHAGMAPMHMMPPMSSPEAMRYAIVPSSGMAQLPVSTNGPVMEASGAPPPQVPHSEGMIYTQPA</sequence>
<dbReference type="PANTHER" id="PTHR46993:SF4">
    <property type="entry name" value="MYB-LIKE HTH TRANSCRIPTIONAL REGULATOR FAMILY PROTEIN"/>
    <property type="match status" value="1"/>
</dbReference>
<evidence type="ECO:0000313" key="5">
    <source>
        <dbReference type="Proteomes" id="UP001465755"/>
    </source>
</evidence>
<dbReference type="Pfam" id="PF00249">
    <property type="entry name" value="Myb_DNA-binding"/>
    <property type="match status" value="1"/>
</dbReference>
<dbReference type="PROSITE" id="PS50090">
    <property type="entry name" value="MYB_LIKE"/>
    <property type="match status" value="1"/>
</dbReference>
<dbReference type="Gene3D" id="1.10.246.220">
    <property type="match status" value="1"/>
</dbReference>
<evidence type="ECO:0000313" key="4">
    <source>
        <dbReference type="EMBL" id="KAK9791372.1"/>
    </source>
</evidence>
<dbReference type="CDD" id="cd11660">
    <property type="entry name" value="SANT_TRF"/>
    <property type="match status" value="1"/>
</dbReference>
<dbReference type="EMBL" id="JALJOQ010000178">
    <property type="protein sequence ID" value="KAK9791372.1"/>
    <property type="molecule type" value="Genomic_DNA"/>
</dbReference>
<evidence type="ECO:0000259" key="3">
    <source>
        <dbReference type="PROSITE" id="PS51294"/>
    </source>
</evidence>
<dbReference type="InterPro" id="IPR001005">
    <property type="entry name" value="SANT/Myb"/>
</dbReference>
<gene>
    <name evidence="4" type="ORF">WJX73_003207</name>
</gene>
<dbReference type="InterPro" id="IPR009057">
    <property type="entry name" value="Homeodomain-like_sf"/>
</dbReference>
<feature type="region of interest" description="Disordered" evidence="1">
    <location>
        <begin position="547"/>
        <end position="568"/>
    </location>
</feature>
<accession>A0AAW1NR95</accession>
<dbReference type="PROSITE" id="PS51294">
    <property type="entry name" value="HTH_MYB"/>
    <property type="match status" value="1"/>
</dbReference>
<feature type="domain" description="HTH myb-type" evidence="3">
    <location>
        <begin position="360"/>
        <end position="419"/>
    </location>
</feature>
<dbReference type="SUPFAM" id="SSF46689">
    <property type="entry name" value="Homeodomain-like"/>
    <property type="match status" value="1"/>
</dbReference>
<reference evidence="4 5" key="1">
    <citation type="journal article" date="2024" name="Nat. Commun.">
        <title>Phylogenomics reveals the evolutionary origins of lichenization in chlorophyte algae.</title>
        <authorList>
            <person name="Puginier C."/>
            <person name="Libourel C."/>
            <person name="Otte J."/>
            <person name="Skaloud P."/>
            <person name="Haon M."/>
            <person name="Grisel S."/>
            <person name="Petersen M."/>
            <person name="Berrin J.G."/>
            <person name="Delaux P.M."/>
            <person name="Dal Grande F."/>
            <person name="Keller J."/>
        </authorList>
    </citation>
    <scope>NUCLEOTIDE SEQUENCE [LARGE SCALE GENOMIC DNA]</scope>
    <source>
        <strain evidence="4 5">SAG 2036</strain>
    </source>
</reference>
<dbReference type="PANTHER" id="PTHR46993">
    <property type="entry name" value="MYB TRANSCRIPTION FACTOR"/>
    <property type="match status" value="1"/>
</dbReference>
<dbReference type="InterPro" id="IPR017930">
    <property type="entry name" value="Myb_dom"/>
</dbReference>
<feature type="region of interest" description="Disordered" evidence="1">
    <location>
        <begin position="419"/>
        <end position="446"/>
    </location>
</feature>
<protein>
    <submittedName>
        <fullName evidence="4">Uncharacterized protein</fullName>
    </submittedName>
</protein>
<dbReference type="Proteomes" id="UP001465755">
    <property type="component" value="Unassembled WGS sequence"/>
</dbReference>
<dbReference type="SMART" id="SM00717">
    <property type="entry name" value="SANT"/>
    <property type="match status" value="1"/>
</dbReference>
<evidence type="ECO:0000256" key="1">
    <source>
        <dbReference type="SAM" id="MobiDB-lite"/>
    </source>
</evidence>
<keyword evidence="5" id="KW-1185">Reference proteome</keyword>
<proteinExistence type="predicted"/>
<dbReference type="AlphaFoldDB" id="A0AAW1NR95"/>
<comment type="caution">
    <text evidence="4">The sequence shown here is derived from an EMBL/GenBank/DDBJ whole genome shotgun (WGS) entry which is preliminary data.</text>
</comment>
<evidence type="ECO:0000259" key="2">
    <source>
        <dbReference type="PROSITE" id="PS50090"/>
    </source>
</evidence>
<organism evidence="4 5">
    <name type="scientific">Symbiochloris irregularis</name>
    <dbReference type="NCBI Taxonomy" id="706552"/>
    <lineage>
        <taxon>Eukaryota</taxon>
        <taxon>Viridiplantae</taxon>
        <taxon>Chlorophyta</taxon>
        <taxon>core chlorophytes</taxon>
        <taxon>Trebouxiophyceae</taxon>
        <taxon>Trebouxiales</taxon>
        <taxon>Trebouxiaceae</taxon>
        <taxon>Symbiochloris</taxon>
    </lineage>
</organism>
<feature type="domain" description="Myb-like" evidence="2">
    <location>
        <begin position="360"/>
        <end position="415"/>
    </location>
</feature>